<dbReference type="Gene3D" id="2.30.30.210">
    <property type="entry name" value="Ribonuclease P/MRP, subunit p29"/>
    <property type="match status" value="1"/>
</dbReference>
<protein>
    <recommendedName>
        <fullName evidence="5">Disease resistance R13L4/SHOC-2-like LRR domain-containing protein</fullName>
    </recommendedName>
</protein>
<keyword evidence="7" id="KW-1185">Reference proteome</keyword>
<dbReference type="GO" id="GO:0033204">
    <property type="term" value="F:ribonuclease P RNA binding"/>
    <property type="evidence" value="ECO:0007669"/>
    <property type="project" value="InterPro"/>
</dbReference>
<dbReference type="SUPFAM" id="SSF101744">
    <property type="entry name" value="Rof/RNase P subunit-like"/>
    <property type="match status" value="1"/>
</dbReference>
<gene>
    <name evidence="6" type="ORF">KSP39_PZI015233</name>
</gene>
<evidence type="ECO:0000313" key="7">
    <source>
        <dbReference type="Proteomes" id="UP001418222"/>
    </source>
</evidence>
<dbReference type="GO" id="GO:0000172">
    <property type="term" value="C:ribonuclease MRP complex"/>
    <property type="evidence" value="ECO:0007669"/>
    <property type="project" value="InterPro"/>
</dbReference>
<evidence type="ECO:0000256" key="2">
    <source>
        <dbReference type="ARBA" id="ARBA00006181"/>
    </source>
</evidence>
<dbReference type="InterPro" id="IPR001611">
    <property type="entry name" value="Leu-rich_rpt"/>
</dbReference>
<comment type="similarity">
    <text evidence="2">Belongs to the eukaryotic/archaeal RNase P protein component 1 family.</text>
</comment>
<evidence type="ECO:0000259" key="5">
    <source>
        <dbReference type="Pfam" id="PF23598"/>
    </source>
</evidence>
<evidence type="ECO:0000256" key="3">
    <source>
        <dbReference type="ARBA" id="ARBA00022614"/>
    </source>
</evidence>
<dbReference type="Gene3D" id="3.80.10.10">
    <property type="entry name" value="Ribonuclease Inhibitor"/>
    <property type="match status" value="1"/>
</dbReference>
<keyword evidence="4" id="KW-0677">Repeat</keyword>
<accession>A0AAP0B8Q5</accession>
<dbReference type="EMBL" id="JBBWWQ010000013">
    <property type="protein sequence ID" value="KAK8933682.1"/>
    <property type="molecule type" value="Genomic_DNA"/>
</dbReference>
<dbReference type="GO" id="GO:0005634">
    <property type="term" value="C:nucleus"/>
    <property type="evidence" value="ECO:0007669"/>
    <property type="project" value="UniProtKB-SubCell"/>
</dbReference>
<dbReference type="InterPro" id="IPR016848">
    <property type="entry name" value="RNase_P/MRP_Rpp29-subunit"/>
</dbReference>
<dbReference type="PROSITE" id="PS51450">
    <property type="entry name" value="LRR"/>
    <property type="match status" value="1"/>
</dbReference>
<dbReference type="SMART" id="SM00538">
    <property type="entry name" value="POP4"/>
    <property type="match status" value="1"/>
</dbReference>
<evidence type="ECO:0000256" key="4">
    <source>
        <dbReference type="ARBA" id="ARBA00022737"/>
    </source>
</evidence>
<dbReference type="AlphaFoldDB" id="A0AAP0B8Q5"/>
<organism evidence="6 7">
    <name type="scientific">Platanthera zijinensis</name>
    <dbReference type="NCBI Taxonomy" id="2320716"/>
    <lineage>
        <taxon>Eukaryota</taxon>
        <taxon>Viridiplantae</taxon>
        <taxon>Streptophyta</taxon>
        <taxon>Embryophyta</taxon>
        <taxon>Tracheophyta</taxon>
        <taxon>Spermatophyta</taxon>
        <taxon>Magnoliopsida</taxon>
        <taxon>Liliopsida</taxon>
        <taxon>Asparagales</taxon>
        <taxon>Orchidaceae</taxon>
        <taxon>Orchidoideae</taxon>
        <taxon>Orchideae</taxon>
        <taxon>Orchidinae</taxon>
        <taxon>Platanthera</taxon>
    </lineage>
</organism>
<dbReference type="InterPro" id="IPR003591">
    <property type="entry name" value="Leu-rich_rpt_typical-subtyp"/>
</dbReference>
<comment type="subcellular location">
    <subcellularLocation>
        <location evidence="1">Nucleus</location>
    </subcellularLocation>
</comment>
<dbReference type="InterPro" id="IPR055414">
    <property type="entry name" value="LRR_R13L4/SHOC2-like"/>
</dbReference>
<dbReference type="InterPro" id="IPR032675">
    <property type="entry name" value="LRR_dom_sf"/>
</dbReference>
<dbReference type="SUPFAM" id="SSF52058">
    <property type="entry name" value="L domain-like"/>
    <property type="match status" value="1"/>
</dbReference>
<keyword evidence="3" id="KW-0433">Leucine-rich repeat</keyword>
<dbReference type="PANTHER" id="PTHR13348">
    <property type="entry name" value="RIBONUCLEASE P SUBUNIT P29"/>
    <property type="match status" value="1"/>
</dbReference>
<reference evidence="6 7" key="1">
    <citation type="journal article" date="2022" name="Nat. Plants">
        <title>Genomes of leafy and leafless Platanthera orchids illuminate the evolution of mycoheterotrophy.</title>
        <authorList>
            <person name="Li M.H."/>
            <person name="Liu K.W."/>
            <person name="Li Z."/>
            <person name="Lu H.C."/>
            <person name="Ye Q.L."/>
            <person name="Zhang D."/>
            <person name="Wang J.Y."/>
            <person name="Li Y.F."/>
            <person name="Zhong Z.M."/>
            <person name="Liu X."/>
            <person name="Yu X."/>
            <person name="Liu D.K."/>
            <person name="Tu X.D."/>
            <person name="Liu B."/>
            <person name="Hao Y."/>
            <person name="Liao X.Y."/>
            <person name="Jiang Y.T."/>
            <person name="Sun W.H."/>
            <person name="Chen J."/>
            <person name="Chen Y.Q."/>
            <person name="Ai Y."/>
            <person name="Zhai J.W."/>
            <person name="Wu S.S."/>
            <person name="Zhou Z."/>
            <person name="Hsiao Y.Y."/>
            <person name="Wu W.L."/>
            <person name="Chen Y.Y."/>
            <person name="Lin Y.F."/>
            <person name="Hsu J.L."/>
            <person name="Li C.Y."/>
            <person name="Wang Z.W."/>
            <person name="Zhao X."/>
            <person name="Zhong W.Y."/>
            <person name="Ma X.K."/>
            <person name="Ma L."/>
            <person name="Huang J."/>
            <person name="Chen G.Z."/>
            <person name="Huang M.Z."/>
            <person name="Huang L."/>
            <person name="Peng D.H."/>
            <person name="Luo Y.B."/>
            <person name="Zou S.Q."/>
            <person name="Chen S.P."/>
            <person name="Lan S."/>
            <person name="Tsai W.C."/>
            <person name="Van de Peer Y."/>
            <person name="Liu Z.J."/>
        </authorList>
    </citation>
    <scope>NUCLEOTIDE SEQUENCE [LARGE SCALE GENOMIC DNA]</scope>
    <source>
        <strain evidence="6">Lor287</strain>
    </source>
</reference>
<evidence type="ECO:0000256" key="1">
    <source>
        <dbReference type="ARBA" id="ARBA00004123"/>
    </source>
</evidence>
<dbReference type="InterPro" id="IPR002730">
    <property type="entry name" value="Rpp29/RNP1"/>
</dbReference>
<proteinExistence type="inferred from homology"/>
<dbReference type="Pfam" id="PF23598">
    <property type="entry name" value="LRR_14"/>
    <property type="match status" value="1"/>
</dbReference>
<dbReference type="PANTHER" id="PTHR13348:SF0">
    <property type="entry name" value="RIBONUCLEASE P PROTEIN SUBUNIT P29"/>
    <property type="match status" value="1"/>
</dbReference>
<dbReference type="GO" id="GO:0030677">
    <property type="term" value="C:ribonuclease P complex"/>
    <property type="evidence" value="ECO:0007669"/>
    <property type="project" value="InterPro"/>
</dbReference>
<dbReference type="GO" id="GO:0006364">
    <property type="term" value="P:rRNA processing"/>
    <property type="evidence" value="ECO:0007669"/>
    <property type="project" value="TreeGrafter"/>
</dbReference>
<dbReference type="SMART" id="SM00369">
    <property type="entry name" value="LRR_TYP"/>
    <property type="match status" value="5"/>
</dbReference>
<dbReference type="SMART" id="SM00364">
    <property type="entry name" value="LRR_BAC"/>
    <property type="match status" value="6"/>
</dbReference>
<dbReference type="Proteomes" id="UP001418222">
    <property type="component" value="Unassembled WGS sequence"/>
</dbReference>
<name>A0AAP0B8Q5_9ASPA</name>
<dbReference type="InterPro" id="IPR023534">
    <property type="entry name" value="Rof/RNase_P-like"/>
</dbReference>
<sequence>MGCCSSKNEHRASQIARWNATGIVALRHSNIKVLPDEVLEVNSYVRTIDLTTNKVAVLTPDISKLVHLQRLVLANNLLQSLPNSIGSLRSLKILTLDENRITILPDELGSLLKLEQLSVSNNLLTRLPNTIGKLRNLCLLNVSCNKLNTLPASIGSCASLEELQANENVIDELPESMCDLGQLKSLALNHNRLGKLPQNFLKGCRSLQTIDLHCNPISVDQFQQMAGFVEFEDRRRRKFDKQIDSNVLMNSKGLDEGILKFSMSSQTKMEPPPVSEQKKRAFDALERRFALARAELIQEEQSRKRKEPFDRQDSGAEVKRDKFLSSTTVLFNPKSQVHPSKQGKDFHPAYSYLLEAMDDNLINRESNISNRGEVVNKIIYDILQHGDEWNKFRRTSLKKKIDHCLLLDNFVPNVGVSMDARGKALQSHSKRSQKHMSLQQHRKCGSFDMPKEFHRFELFQPMHDMWKAYILELMQESKKNQLAQRLLTADLHGAYIVVAECKTSSFVGVRGIMIRETTETFGIIKQDNKFRVVPKHGSVFMFQAGCWKIILHGDKLSLRNLA</sequence>
<dbReference type="Pfam" id="PF01868">
    <property type="entry name" value="RNase_P-MRP_p29"/>
    <property type="match status" value="1"/>
</dbReference>
<dbReference type="GO" id="GO:0001682">
    <property type="term" value="P:tRNA 5'-leader removal"/>
    <property type="evidence" value="ECO:0007669"/>
    <property type="project" value="InterPro"/>
</dbReference>
<comment type="caution">
    <text evidence="6">The sequence shown here is derived from an EMBL/GenBank/DDBJ whole genome shotgun (WGS) entry which is preliminary data.</text>
</comment>
<evidence type="ECO:0000313" key="6">
    <source>
        <dbReference type="EMBL" id="KAK8933682.1"/>
    </source>
</evidence>
<feature type="domain" description="Disease resistance R13L4/SHOC-2-like LRR" evidence="5">
    <location>
        <begin position="84"/>
        <end position="165"/>
    </location>
</feature>
<dbReference type="InterPro" id="IPR036980">
    <property type="entry name" value="RNase_P/MRP_Rpp29_sf"/>
</dbReference>
<dbReference type="Pfam" id="PF13855">
    <property type="entry name" value="LRR_8"/>
    <property type="match status" value="1"/>
</dbReference>